<evidence type="ECO:0000313" key="7">
    <source>
        <dbReference type="Proteomes" id="UP000031668"/>
    </source>
</evidence>
<evidence type="ECO:0000256" key="3">
    <source>
        <dbReference type="ARBA" id="ARBA00021347"/>
    </source>
</evidence>
<keyword evidence="7" id="KW-1185">Reference proteome</keyword>
<dbReference type="EMBL" id="JWZT01004836">
    <property type="protein sequence ID" value="KII62966.1"/>
    <property type="molecule type" value="Genomic_DNA"/>
</dbReference>
<dbReference type="PANTHER" id="PTHR20648">
    <property type="entry name" value="ELONGIN-C"/>
    <property type="match status" value="1"/>
</dbReference>
<dbReference type="SUPFAM" id="SSF54695">
    <property type="entry name" value="POZ domain"/>
    <property type="match status" value="1"/>
</dbReference>
<comment type="subcellular location">
    <subcellularLocation>
        <location evidence="1">Nucleus</location>
    </subcellularLocation>
</comment>
<dbReference type="GO" id="GO:0005634">
    <property type="term" value="C:nucleus"/>
    <property type="evidence" value="ECO:0007669"/>
    <property type="project" value="UniProtKB-SubCell"/>
</dbReference>
<dbReference type="CDD" id="cd18321">
    <property type="entry name" value="BTB_POZ_EloC"/>
    <property type="match status" value="1"/>
</dbReference>
<accession>A0A0C2MMU8</accession>
<dbReference type="FunFam" id="3.30.710.10:FF:000035">
    <property type="entry name" value="Elongin C transcription elongation factor"/>
    <property type="match status" value="1"/>
</dbReference>
<sequence length="114" mass="13083">MDIVNHDFSKPSNYSIDKYVILESMEGHQFYIEEECAKRSGTLKLMLESQGPFIVNQSRTLTFNEISKPVLEKVCQYLLYKHHYLLSPTGVIPEFPIPDDLAVDLVIVANFLDC</sequence>
<dbReference type="AlphaFoldDB" id="A0A0C2MMU8"/>
<proteinExistence type="inferred from homology"/>
<keyword evidence="4" id="KW-0539">Nucleus</keyword>
<evidence type="ECO:0000256" key="2">
    <source>
        <dbReference type="ARBA" id="ARBA00009993"/>
    </source>
</evidence>
<dbReference type="Pfam" id="PF03931">
    <property type="entry name" value="Skp1_POZ"/>
    <property type="match status" value="1"/>
</dbReference>
<dbReference type="InterPro" id="IPR001232">
    <property type="entry name" value="SKP1-like"/>
</dbReference>
<comment type="caution">
    <text evidence="6">The sequence shown here is derived from an EMBL/GenBank/DDBJ whole genome shotgun (WGS) entry which is preliminary data.</text>
</comment>
<dbReference type="GO" id="GO:0003746">
    <property type="term" value="F:translation elongation factor activity"/>
    <property type="evidence" value="ECO:0007669"/>
    <property type="project" value="UniProtKB-KW"/>
</dbReference>
<organism evidence="6 7">
    <name type="scientific">Thelohanellus kitauei</name>
    <name type="common">Myxosporean</name>
    <dbReference type="NCBI Taxonomy" id="669202"/>
    <lineage>
        <taxon>Eukaryota</taxon>
        <taxon>Metazoa</taxon>
        <taxon>Cnidaria</taxon>
        <taxon>Myxozoa</taxon>
        <taxon>Myxosporea</taxon>
        <taxon>Bivalvulida</taxon>
        <taxon>Platysporina</taxon>
        <taxon>Myxobolidae</taxon>
        <taxon>Thelohanellus</taxon>
    </lineage>
</organism>
<dbReference type="OMA" id="AMVSPII"/>
<name>A0A0C2MMU8_THEKT</name>
<dbReference type="InterPro" id="IPR011333">
    <property type="entry name" value="SKP1/BTB/POZ_sf"/>
</dbReference>
<dbReference type="Proteomes" id="UP000031668">
    <property type="component" value="Unassembled WGS sequence"/>
</dbReference>
<evidence type="ECO:0000259" key="5">
    <source>
        <dbReference type="Pfam" id="PF03931"/>
    </source>
</evidence>
<evidence type="ECO:0000256" key="4">
    <source>
        <dbReference type="ARBA" id="ARBA00023242"/>
    </source>
</evidence>
<evidence type="ECO:0000256" key="1">
    <source>
        <dbReference type="ARBA" id="ARBA00004123"/>
    </source>
</evidence>
<protein>
    <recommendedName>
        <fullName evidence="3">Elongin-C</fullName>
    </recommendedName>
</protein>
<keyword evidence="6" id="KW-0251">Elongation factor</keyword>
<dbReference type="InterPro" id="IPR016073">
    <property type="entry name" value="Skp1_comp_POZ"/>
</dbReference>
<comment type="similarity">
    <text evidence="2">Belongs to the SKP1 family.</text>
</comment>
<reference evidence="6 7" key="1">
    <citation type="journal article" date="2014" name="Genome Biol. Evol.">
        <title>The genome of the myxosporean Thelohanellus kitauei shows adaptations to nutrient acquisition within its fish host.</title>
        <authorList>
            <person name="Yang Y."/>
            <person name="Xiong J."/>
            <person name="Zhou Z."/>
            <person name="Huo F."/>
            <person name="Miao W."/>
            <person name="Ran C."/>
            <person name="Liu Y."/>
            <person name="Zhang J."/>
            <person name="Feng J."/>
            <person name="Wang M."/>
            <person name="Wang M."/>
            <person name="Wang L."/>
            <person name="Yao B."/>
        </authorList>
    </citation>
    <scope>NUCLEOTIDE SEQUENCE [LARGE SCALE GENOMIC DNA]</scope>
    <source>
        <strain evidence="6">Wuqing</strain>
    </source>
</reference>
<dbReference type="GO" id="GO:0006511">
    <property type="term" value="P:ubiquitin-dependent protein catabolic process"/>
    <property type="evidence" value="ECO:0007669"/>
    <property type="project" value="InterPro"/>
</dbReference>
<gene>
    <name evidence="6" type="ORF">RF11_12171</name>
</gene>
<feature type="domain" description="SKP1 component POZ" evidence="5">
    <location>
        <begin position="19"/>
        <end position="82"/>
    </location>
</feature>
<keyword evidence="6" id="KW-0648">Protein biosynthesis</keyword>
<dbReference type="OrthoDB" id="249087at2759"/>
<dbReference type="InterPro" id="IPR039948">
    <property type="entry name" value="ELC1"/>
</dbReference>
<evidence type="ECO:0000313" key="6">
    <source>
        <dbReference type="EMBL" id="KII62966.1"/>
    </source>
</evidence>
<dbReference type="SMART" id="SM00512">
    <property type="entry name" value="Skp1"/>
    <property type="match status" value="1"/>
</dbReference>
<dbReference type="Gene3D" id="3.30.710.10">
    <property type="entry name" value="Potassium Channel Kv1.1, Chain A"/>
    <property type="match status" value="1"/>
</dbReference>